<keyword evidence="3" id="KW-0732">Signal</keyword>
<keyword evidence="5" id="KW-1185">Reference proteome</keyword>
<protein>
    <submittedName>
        <fullName evidence="4">Parallel beta helix pectate lyase-like protein</fullName>
    </submittedName>
</protein>
<accession>A0A4R3VMR8</accession>
<dbReference type="OrthoDB" id="8737820at2"/>
<feature type="signal peptide" evidence="3">
    <location>
        <begin position="1"/>
        <end position="23"/>
    </location>
</feature>
<dbReference type="PANTHER" id="PTHR42970">
    <property type="entry name" value="PECTATE LYASE C-RELATED"/>
    <property type="match status" value="1"/>
</dbReference>
<dbReference type="GO" id="GO:0046872">
    <property type="term" value="F:metal ion binding"/>
    <property type="evidence" value="ECO:0007669"/>
    <property type="project" value="UniProtKB-KW"/>
</dbReference>
<reference evidence="4 5" key="1">
    <citation type="submission" date="2019-03" db="EMBL/GenBank/DDBJ databases">
        <title>Genomic Encyclopedia of Type Strains, Phase IV (KMG-IV): sequencing the most valuable type-strain genomes for metagenomic binning, comparative biology and taxonomic classification.</title>
        <authorList>
            <person name="Goeker M."/>
        </authorList>
    </citation>
    <scope>NUCLEOTIDE SEQUENCE [LARGE SCALE GENOMIC DNA]</scope>
    <source>
        <strain evidence="4 5">DSM 16730</strain>
    </source>
</reference>
<organism evidence="4 5">
    <name type="scientific">Samsonia erythrinae</name>
    <dbReference type="NCBI Taxonomy" id="160434"/>
    <lineage>
        <taxon>Bacteria</taxon>
        <taxon>Pseudomonadati</taxon>
        <taxon>Pseudomonadota</taxon>
        <taxon>Gammaproteobacteria</taxon>
        <taxon>Enterobacterales</taxon>
        <taxon>Pectobacteriaceae</taxon>
        <taxon>Samsonia</taxon>
    </lineage>
</organism>
<dbReference type="PANTHER" id="PTHR42970:SF1">
    <property type="entry name" value="PECTATE LYASE C-RELATED"/>
    <property type="match status" value="1"/>
</dbReference>
<proteinExistence type="predicted"/>
<dbReference type="RefSeq" id="WP_132456782.1">
    <property type="nucleotide sequence ID" value="NZ_JAWIZJ010000007.1"/>
</dbReference>
<keyword evidence="4" id="KW-0456">Lyase</keyword>
<dbReference type="NCBIfam" id="NF041900">
    <property type="entry name" value="pec_ly_PelZ"/>
    <property type="match status" value="1"/>
</dbReference>
<keyword evidence="2" id="KW-0325">Glycoprotein</keyword>
<dbReference type="InterPro" id="IPR011050">
    <property type="entry name" value="Pectin_lyase_fold/virulence"/>
</dbReference>
<evidence type="ECO:0000313" key="4">
    <source>
        <dbReference type="EMBL" id="TCV05196.1"/>
    </source>
</evidence>
<dbReference type="InterPro" id="IPR052063">
    <property type="entry name" value="Polysaccharide_Lyase_1"/>
</dbReference>
<evidence type="ECO:0000313" key="5">
    <source>
        <dbReference type="Proteomes" id="UP000295433"/>
    </source>
</evidence>
<keyword evidence="1" id="KW-0479">Metal-binding</keyword>
<dbReference type="Proteomes" id="UP000295433">
    <property type="component" value="Unassembled WGS sequence"/>
</dbReference>
<evidence type="ECO:0000256" key="1">
    <source>
        <dbReference type="ARBA" id="ARBA00022723"/>
    </source>
</evidence>
<dbReference type="EMBL" id="SMBY01000007">
    <property type="protein sequence ID" value="TCV05196.1"/>
    <property type="molecule type" value="Genomic_DNA"/>
</dbReference>
<dbReference type="Gene3D" id="2.160.20.10">
    <property type="entry name" value="Single-stranded right-handed beta-helix, Pectin lyase-like"/>
    <property type="match status" value="1"/>
</dbReference>
<dbReference type="GO" id="GO:0016829">
    <property type="term" value="F:lyase activity"/>
    <property type="evidence" value="ECO:0007669"/>
    <property type="project" value="UniProtKB-KW"/>
</dbReference>
<sequence>MKRHLLFAALFSASLGLAPVVTAATPAAPELKGFGTDTVAGSGGRIIRVTTLASSGKGSLREALATKGPRIIIFDVGGIIDLNKSDLRLAEPFVTIAGQTAPSPGITLIRGGMSITTHDVLMQHIRFRIGDAGMGKKSGFERDVSITGPNAYNVVIDHASFAWGTDENLSISGPRDNGPQGTAHRITLSNNIIAEGLYDSAHTKGIHSMGTLVHDNVTNVAIVGNLYAHNNERNAWFKGGSTGVMVNNLIYNPGIWGIRVGLVEREWEGKTRPLSPQISVVGNVMHYGANTKTGLGLVGSNSNGDVWMSDNLAYDIKGKTAPQTSGKGIHLLKVSPIWPSGLTASPASTVTHQVLQHAGARPNDRDAVDKRIVDQFNQRKGGFVNSQEDVGGYPTATATYRQLSVPSTGVDAWLQQLAKSLE</sequence>
<dbReference type="AlphaFoldDB" id="A0A4R3VMR8"/>
<dbReference type="InterPro" id="IPR012334">
    <property type="entry name" value="Pectin_lyas_fold"/>
</dbReference>
<name>A0A4R3VMR8_9GAMM</name>
<dbReference type="SUPFAM" id="SSF51126">
    <property type="entry name" value="Pectin lyase-like"/>
    <property type="match status" value="1"/>
</dbReference>
<evidence type="ECO:0000256" key="3">
    <source>
        <dbReference type="SAM" id="SignalP"/>
    </source>
</evidence>
<feature type="chain" id="PRO_5020691960" evidence="3">
    <location>
        <begin position="24"/>
        <end position="422"/>
    </location>
</feature>
<gene>
    <name evidence="4" type="ORF">EDC54_107183</name>
</gene>
<evidence type="ECO:0000256" key="2">
    <source>
        <dbReference type="ARBA" id="ARBA00023180"/>
    </source>
</evidence>
<comment type="caution">
    <text evidence="4">The sequence shown here is derived from an EMBL/GenBank/DDBJ whole genome shotgun (WGS) entry which is preliminary data.</text>
</comment>